<dbReference type="EMBL" id="BIFT01000001">
    <property type="protein sequence ID" value="GCE26954.1"/>
    <property type="molecule type" value="Genomic_DNA"/>
</dbReference>
<feature type="transmembrane region" description="Helical" evidence="2">
    <location>
        <begin position="12"/>
        <end position="31"/>
    </location>
</feature>
<evidence type="ECO:0000259" key="3">
    <source>
        <dbReference type="PROSITE" id="PS50006"/>
    </source>
</evidence>
<keyword evidence="2" id="KW-1133">Transmembrane helix</keyword>
<feature type="transmembrane region" description="Helical" evidence="2">
    <location>
        <begin position="43"/>
        <end position="64"/>
    </location>
</feature>
<dbReference type="SMART" id="SM00240">
    <property type="entry name" value="FHA"/>
    <property type="match status" value="2"/>
</dbReference>
<sequence>MSTLQFSSLVSSLGYSSLACCIVSIAVSAWIKTVRQRGKNSHMLVAILACIVALLLLVPVFLWYRLRVLDPKAQVPGLESWGVLTYIFLCGCLLPLSAAIMHWLVASTSSKSQIPTEPQSGQPITDQQPVTTLQPPRYQPGSLAPYVFREDTPWGWLEYKNGNFQGQRLALKRAIATIGRDEDCDIWLDDEQASRHHAELAWHNAQICLTDCGSLNGVQLNGERVQGTVLISSNDIIEIGDQRFSFILAEQKEILADQYDPLVNHTWRSSADLQADPDTSGPLPAAMQLDKGKPVEADADDLFPQGTMHPDADYLVINSGERAGERITLEGPINTIGRGVECTIMLNDLSVAPLHARIIKHAGHVYLQDMADHNTTFINDQLITAPGPIKPGDIIRVGDIRLGYGKVSRLSNTTMPPIPVTKSMSGPVPLRLPSRSKPH</sequence>
<dbReference type="InterPro" id="IPR008984">
    <property type="entry name" value="SMAD_FHA_dom_sf"/>
</dbReference>
<feature type="region of interest" description="Disordered" evidence="1">
    <location>
        <begin position="415"/>
        <end position="439"/>
    </location>
</feature>
<evidence type="ECO:0000256" key="1">
    <source>
        <dbReference type="SAM" id="MobiDB-lite"/>
    </source>
</evidence>
<dbReference type="Pfam" id="PF16697">
    <property type="entry name" value="Yop-YscD_cpl"/>
    <property type="match status" value="1"/>
</dbReference>
<dbReference type="InterPro" id="IPR000253">
    <property type="entry name" value="FHA_dom"/>
</dbReference>
<accession>A0A402B6I0</accession>
<dbReference type="OrthoDB" id="9816434at2"/>
<dbReference type="PANTHER" id="PTHR23308">
    <property type="entry name" value="NUCLEAR INHIBITOR OF PROTEIN PHOSPHATASE-1"/>
    <property type="match status" value="1"/>
</dbReference>
<dbReference type="SUPFAM" id="SSF49879">
    <property type="entry name" value="SMAD/FHA domain"/>
    <property type="match status" value="2"/>
</dbReference>
<gene>
    <name evidence="4" type="ORF">KDA_24380</name>
</gene>
<feature type="domain" description="FHA" evidence="3">
    <location>
        <begin position="334"/>
        <end position="383"/>
    </location>
</feature>
<comment type="caution">
    <text evidence="4">The sequence shown here is derived from an EMBL/GenBank/DDBJ whole genome shotgun (WGS) entry which is preliminary data.</text>
</comment>
<keyword evidence="2" id="KW-0472">Membrane</keyword>
<evidence type="ECO:0000313" key="5">
    <source>
        <dbReference type="Proteomes" id="UP000287171"/>
    </source>
</evidence>
<evidence type="ECO:0000313" key="4">
    <source>
        <dbReference type="EMBL" id="GCE26954.1"/>
    </source>
</evidence>
<keyword evidence="2" id="KW-0812">Transmembrane</keyword>
<organism evidence="4 5">
    <name type="scientific">Dictyobacter alpinus</name>
    <dbReference type="NCBI Taxonomy" id="2014873"/>
    <lineage>
        <taxon>Bacteria</taxon>
        <taxon>Bacillati</taxon>
        <taxon>Chloroflexota</taxon>
        <taxon>Ktedonobacteria</taxon>
        <taxon>Ktedonobacterales</taxon>
        <taxon>Dictyobacteraceae</taxon>
        <taxon>Dictyobacter</taxon>
    </lineage>
</organism>
<dbReference type="AlphaFoldDB" id="A0A402B6I0"/>
<dbReference type="PROSITE" id="PS50006">
    <property type="entry name" value="FHA_DOMAIN"/>
    <property type="match status" value="2"/>
</dbReference>
<evidence type="ECO:0000256" key="2">
    <source>
        <dbReference type="SAM" id="Phobius"/>
    </source>
</evidence>
<name>A0A402B6I0_9CHLR</name>
<reference evidence="5" key="1">
    <citation type="submission" date="2018-12" db="EMBL/GenBank/DDBJ databases">
        <title>Tengunoibacter tsumagoiensis gen. nov., sp. nov., Dictyobacter kobayashii sp. nov., D. alpinus sp. nov., and D. joshuensis sp. nov. and description of Dictyobacteraceae fam. nov. within the order Ktedonobacterales isolated from Tengu-no-mugimeshi.</title>
        <authorList>
            <person name="Wang C.M."/>
            <person name="Zheng Y."/>
            <person name="Sakai Y."/>
            <person name="Toyoda A."/>
            <person name="Minakuchi Y."/>
            <person name="Abe K."/>
            <person name="Yokota A."/>
            <person name="Yabe S."/>
        </authorList>
    </citation>
    <scope>NUCLEOTIDE SEQUENCE [LARGE SCALE GENOMIC DNA]</scope>
    <source>
        <strain evidence="5">Uno16</strain>
    </source>
</reference>
<keyword evidence="5" id="KW-1185">Reference proteome</keyword>
<dbReference type="InterPro" id="IPR032030">
    <property type="entry name" value="YscD_cytoplasmic_dom"/>
</dbReference>
<dbReference type="CDD" id="cd00060">
    <property type="entry name" value="FHA"/>
    <property type="match status" value="2"/>
</dbReference>
<dbReference type="InterPro" id="IPR050923">
    <property type="entry name" value="Cell_Proc_Reg/RNA_Proc"/>
</dbReference>
<feature type="domain" description="FHA" evidence="3">
    <location>
        <begin position="176"/>
        <end position="225"/>
    </location>
</feature>
<proteinExistence type="predicted"/>
<protein>
    <recommendedName>
        <fullName evidence="3">FHA domain-containing protein</fullName>
    </recommendedName>
</protein>
<dbReference type="Proteomes" id="UP000287171">
    <property type="component" value="Unassembled WGS sequence"/>
</dbReference>
<dbReference type="RefSeq" id="WP_126627353.1">
    <property type="nucleotide sequence ID" value="NZ_BIFT01000001.1"/>
</dbReference>
<feature type="transmembrane region" description="Helical" evidence="2">
    <location>
        <begin position="84"/>
        <end position="105"/>
    </location>
</feature>
<dbReference type="Gene3D" id="2.60.200.20">
    <property type="match status" value="2"/>
</dbReference>
<dbReference type="Pfam" id="PF00498">
    <property type="entry name" value="FHA"/>
    <property type="match status" value="1"/>
</dbReference>